<dbReference type="PANTHER" id="PTHR13812:SF19">
    <property type="entry name" value="KETIMINE REDUCTASE MU-CRYSTALLIN"/>
    <property type="match status" value="1"/>
</dbReference>
<dbReference type="GO" id="GO:0005737">
    <property type="term" value="C:cytoplasm"/>
    <property type="evidence" value="ECO:0007669"/>
    <property type="project" value="TreeGrafter"/>
</dbReference>
<dbReference type="PIRSF" id="PIRSF001439">
    <property type="entry name" value="CryM"/>
    <property type="match status" value="1"/>
</dbReference>
<gene>
    <name evidence="2" type="ORF">KM295_01970</name>
</gene>
<evidence type="ECO:0000256" key="1">
    <source>
        <dbReference type="SAM" id="MobiDB-lite"/>
    </source>
</evidence>
<accession>A0A9R1CP15</accession>
<dbReference type="Proteomes" id="UP001139494">
    <property type="component" value="Unassembled WGS sequence"/>
</dbReference>
<dbReference type="InterPro" id="IPR003462">
    <property type="entry name" value="ODC_Mu_crystall"/>
</dbReference>
<dbReference type="PANTHER" id="PTHR13812">
    <property type="entry name" value="KETIMINE REDUCTASE MU-CRYSTALLIN"/>
    <property type="match status" value="1"/>
</dbReference>
<dbReference type="Gene3D" id="3.30.1780.10">
    <property type="entry name" value="ornithine cyclodeaminase, domain 1"/>
    <property type="match status" value="1"/>
</dbReference>
<reference evidence="2" key="1">
    <citation type="journal article" date="2023" name="Front. Microbiol.">
        <title>Genomic-based phylogenetic and metabolic analyses of the genus Natronomonas, and description of Natronomonas aquatica sp. nov.</title>
        <authorList>
            <person name="Garcia-Roldan A."/>
            <person name="Duran-Viseras A."/>
            <person name="de la Haba R.R."/>
            <person name="Corral P."/>
            <person name="Sanchez-Porro C."/>
            <person name="Ventosa A."/>
        </authorList>
    </citation>
    <scope>NUCLEOTIDE SEQUENCE</scope>
    <source>
        <strain evidence="2">F2-12</strain>
    </source>
</reference>
<dbReference type="RefSeq" id="WP_256028196.1">
    <property type="nucleotide sequence ID" value="NZ_JAHLKM010000002.1"/>
</dbReference>
<dbReference type="Gene3D" id="3.40.50.720">
    <property type="entry name" value="NAD(P)-binding Rossmann-like Domain"/>
    <property type="match status" value="1"/>
</dbReference>
<dbReference type="InterPro" id="IPR036291">
    <property type="entry name" value="NAD(P)-bd_dom_sf"/>
</dbReference>
<keyword evidence="3" id="KW-1185">Reference proteome</keyword>
<feature type="compositionally biased region" description="Basic and acidic residues" evidence="1">
    <location>
        <begin position="40"/>
        <end position="50"/>
    </location>
</feature>
<evidence type="ECO:0000313" key="3">
    <source>
        <dbReference type="Proteomes" id="UP001139494"/>
    </source>
</evidence>
<comment type="caution">
    <text evidence="2">The sequence shown here is derived from an EMBL/GenBank/DDBJ whole genome shotgun (WGS) entry which is preliminary data.</text>
</comment>
<feature type="region of interest" description="Disordered" evidence="1">
    <location>
        <begin position="40"/>
        <end position="72"/>
    </location>
</feature>
<dbReference type="Pfam" id="PF02423">
    <property type="entry name" value="OCD_Mu_crystall"/>
    <property type="match status" value="1"/>
</dbReference>
<organism evidence="2 3">
    <name type="scientific">Natronomonas aquatica</name>
    <dbReference type="NCBI Taxonomy" id="2841590"/>
    <lineage>
        <taxon>Archaea</taxon>
        <taxon>Methanobacteriati</taxon>
        <taxon>Methanobacteriota</taxon>
        <taxon>Stenosarchaea group</taxon>
        <taxon>Halobacteria</taxon>
        <taxon>Halobacteriales</taxon>
        <taxon>Natronomonadaceae</taxon>
        <taxon>Natronomonas</taxon>
    </lineage>
</organism>
<protein>
    <submittedName>
        <fullName evidence="2">Ornithine cyclodeaminase family protein</fullName>
    </submittedName>
</protein>
<sequence>MTTPGDTRTVRVLSGGDVAACLDLETLLSAVADALRAQGRGEIERPDRPHFPIGEGAVPPESSDPRPDPSGTGLVMPAYVHGSPYFTTKTASVVGDNPSRGLSTVNAAIALTDSRTGLPVAYLAGNRITNARTGCIGGLAARELAIDGPLRIGVIGAGTQARWQVRAISAASGIGSVRVYAPSDSREACAADLRARGIDCEAVGSPAAAVRDASVVVTATTATEPVIDGDDLAPGTLVVAVGAYTPETRELDDRTVDRAAELFADVPEEAAETGDFPNHGSDALTPFSAVLEGNAGRGHPDDVLVVASVGTAVLDAAASELVYETAVDDGVGTETTL</sequence>
<dbReference type="AlphaFoldDB" id="A0A9R1CP15"/>
<name>A0A9R1CP15_9EURY</name>
<evidence type="ECO:0000313" key="2">
    <source>
        <dbReference type="EMBL" id="MCQ4332273.1"/>
    </source>
</evidence>
<dbReference type="InterPro" id="IPR023401">
    <property type="entry name" value="ODC_N"/>
</dbReference>
<dbReference type="EMBL" id="JAHLKM010000002">
    <property type="protein sequence ID" value="MCQ4332273.1"/>
    <property type="molecule type" value="Genomic_DNA"/>
</dbReference>
<dbReference type="SUPFAM" id="SSF51735">
    <property type="entry name" value="NAD(P)-binding Rossmann-fold domains"/>
    <property type="match status" value="1"/>
</dbReference>
<proteinExistence type="predicted"/>